<protein>
    <submittedName>
        <fullName evidence="1">Uncharacterized protein</fullName>
    </submittedName>
</protein>
<organism evidence="1 2">
    <name type="scientific">Penicillium brasilianum</name>
    <dbReference type="NCBI Taxonomy" id="104259"/>
    <lineage>
        <taxon>Eukaryota</taxon>
        <taxon>Fungi</taxon>
        <taxon>Dikarya</taxon>
        <taxon>Ascomycota</taxon>
        <taxon>Pezizomycotina</taxon>
        <taxon>Eurotiomycetes</taxon>
        <taxon>Eurotiomycetidae</taxon>
        <taxon>Eurotiales</taxon>
        <taxon>Aspergillaceae</taxon>
        <taxon>Penicillium</taxon>
    </lineage>
</organism>
<dbReference type="EMBL" id="CDHK01000001">
    <property type="protein sequence ID" value="CEJ54973.1"/>
    <property type="molecule type" value="Genomic_DNA"/>
</dbReference>
<dbReference type="SUPFAM" id="SSF51726">
    <property type="entry name" value="UROD/MetE-like"/>
    <property type="match status" value="1"/>
</dbReference>
<gene>
    <name evidence="1" type="ORF">PMG11_01259</name>
</gene>
<reference evidence="2" key="1">
    <citation type="journal article" date="2015" name="Genome Announc.">
        <title>Draft genome sequence of the fungus Penicillium brasilianum MG11.</title>
        <authorList>
            <person name="Horn F."/>
            <person name="Linde J."/>
            <person name="Mattern D.J."/>
            <person name="Walther G."/>
            <person name="Guthke R."/>
            <person name="Brakhage A.A."/>
            <person name="Valiante V."/>
        </authorList>
    </citation>
    <scope>NUCLEOTIDE SEQUENCE [LARGE SCALE GENOMIC DNA]</scope>
    <source>
        <strain evidence="2">MG11</strain>
    </source>
</reference>
<dbReference type="Proteomes" id="UP000042958">
    <property type="component" value="Unassembled WGS sequence"/>
</dbReference>
<evidence type="ECO:0000313" key="2">
    <source>
        <dbReference type="Proteomes" id="UP000042958"/>
    </source>
</evidence>
<dbReference type="InterPro" id="IPR038071">
    <property type="entry name" value="UROD/MetE-like_sf"/>
</dbReference>
<sequence>MAPPFPSVSGVLLIGSVPLPSASAVFDKLTSTLPQRLSSLPDGEPGPRQNFVLWEHSRFPRETLKYTNGGINLPDGHSGVFTQDDVSPTDYGVAAVESYRLFCEHRDRGAIPAGIRFQISLPLPWAVIAGHVRPEFQAMMEPLYTRRMEDAVRIILDNIPVGDLAIQLDLARETLALEYERGRLGEEFRPQFAGEEGIFEGMLHRIQSFTSLIPEEVDLGFHFCYGDRDHRHYVEPEDLGVAVGFANAIRERLRRRIAWMHLPVPKNRDDKVYFEPLRTLGLGVGTASTKLYLGLVHANDENGTRRRIEAALSVVKDFGVATECGLGRTPAVELDSILSISREVSVPVQSDL</sequence>
<accession>A0A0F7TIZ8</accession>
<dbReference type="AlphaFoldDB" id="A0A0F7TIZ8"/>
<keyword evidence="2" id="KW-1185">Reference proteome</keyword>
<proteinExistence type="predicted"/>
<evidence type="ECO:0000313" key="1">
    <source>
        <dbReference type="EMBL" id="CEJ54973.1"/>
    </source>
</evidence>
<dbReference type="OrthoDB" id="5422863at2759"/>
<dbReference type="Gene3D" id="3.20.20.210">
    <property type="match status" value="1"/>
</dbReference>
<name>A0A0F7TIZ8_PENBI</name>